<evidence type="ECO:0000259" key="8">
    <source>
        <dbReference type="Pfam" id="PF04101"/>
    </source>
</evidence>
<dbReference type="OrthoDB" id="20273at2759"/>
<evidence type="ECO:0000256" key="1">
    <source>
        <dbReference type="ARBA" id="ARBA00004240"/>
    </source>
</evidence>
<evidence type="ECO:0000256" key="2">
    <source>
        <dbReference type="ARBA" id="ARBA00006962"/>
    </source>
</evidence>
<comment type="similarity">
    <text evidence="2">Belongs to the glycosyltransferase 28 family.</text>
</comment>
<gene>
    <name evidence="9" type="primary">106084160</name>
</gene>
<dbReference type="Pfam" id="PF04101">
    <property type="entry name" value="Glyco_tran_28_C"/>
    <property type="match status" value="1"/>
</dbReference>
<dbReference type="GO" id="GO:0004577">
    <property type="term" value="F:N-acetylglucosaminyldiphosphodolichol N-acetylglucosaminyltransferase activity"/>
    <property type="evidence" value="ECO:0007669"/>
    <property type="project" value="UniProtKB-EC"/>
</dbReference>
<evidence type="ECO:0000313" key="9">
    <source>
        <dbReference type="EnsemblMetazoa" id="SCAU011750-PA"/>
    </source>
</evidence>
<dbReference type="AlphaFoldDB" id="A0A1I8PWF7"/>
<evidence type="ECO:0000256" key="4">
    <source>
        <dbReference type="ARBA" id="ARBA00017468"/>
    </source>
</evidence>
<comment type="subcellular location">
    <subcellularLocation>
        <location evidence="1">Endoplasmic reticulum</location>
    </subcellularLocation>
</comment>
<dbReference type="Proteomes" id="UP000095300">
    <property type="component" value="Unassembled WGS sequence"/>
</dbReference>
<name>A0A1I8PWF7_STOCA</name>
<dbReference type="SUPFAM" id="SSF53756">
    <property type="entry name" value="UDP-Glycosyltransferase/glycogen phosphorylase"/>
    <property type="match status" value="1"/>
</dbReference>
<sequence length="171" mass="19391">MAATISTVYVTVGSTKFDALIQQITSDDILKILKKKGCRKLILQVGKGLRVEEDKIGHKYNIQVEQYDFKIEPKRMDIINSDLVVGHAGAGTCLDILTARKLGILVINDQLMNNHQQELALHMKKECYLQCCTVDELKTALENVNTEKRNMYEPGKNMNKFVEFMDDLLAN</sequence>
<evidence type="ECO:0000256" key="6">
    <source>
        <dbReference type="ARBA" id="ARBA00022679"/>
    </source>
</evidence>
<dbReference type="InterPro" id="IPR007235">
    <property type="entry name" value="Glyco_trans_28_C"/>
</dbReference>
<keyword evidence="7" id="KW-0256">Endoplasmic reticulum</keyword>
<dbReference type="STRING" id="35570.A0A1I8PWF7"/>
<evidence type="ECO:0000256" key="7">
    <source>
        <dbReference type="ARBA" id="ARBA00022824"/>
    </source>
</evidence>
<keyword evidence="5" id="KW-0328">Glycosyltransferase</keyword>
<dbReference type="KEGG" id="scac:106084160"/>
<dbReference type="EnsemblMetazoa" id="SCAU011750-RA">
    <property type="protein sequence ID" value="SCAU011750-PA"/>
    <property type="gene ID" value="SCAU011750"/>
</dbReference>
<dbReference type="InterPro" id="IPR039042">
    <property type="entry name" value="Alg13-like"/>
</dbReference>
<keyword evidence="6" id="KW-0808">Transferase</keyword>
<dbReference type="EC" id="2.4.1.141" evidence="3"/>
<reference evidence="9" key="1">
    <citation type="submission" date="2020-05" db="UniProtKB">
        <authorList>
            <consortium name="EnsemblMetazoa"/>
        </authorList>
    </citation>
    <scope>IDENTIFICATION</scope>
    <source>
        <strain evidence="9">USDA</strain>
    </source>
</reference>
<evidence type="ECO:0000256" key="5">
    <source>
        <dbReference type="ARBA" id="ARBA00022676"/>
    </source>
</evidence>
<feature type="domain" description="Glycosyl transferase family 28 C-terminal" evidence="8">
    <location>
        <begin position="7"/>
        <end position="166"/>
    </location>
</feature>
<evidence type="ECO:0000313" key="10">
    <source>
        <dbReference type="Proteomes" id="UP000095300"/>
    </source>
</evidence>
<proteinExistence type="inferred from homology"/>
<evidence type="ECO:0000256" key="3">
    <source>
        <dbReference type="ARBA" id="ARBA00012614"/>
    </source>
</evidence>
<protein>
    <recommendedName>
        <fullName evidence="4">UDP-N-acetylglucosamine transferase subunit ALG13</fullName>
        <ecNumber evidence="3">2.4.1.141</ecNumber>
    </recommendedName>
</protein>
<dbReference type="GO" id="GO:0005783">
    <property type="term" value="C:endoplasmic reticulum"/>
    <property type="evidence" value="ECO:0007669"/>
    <property type="project" value="UniProtKB-SubCell"/>
</dbReference>
<dbReference type="GO" id="GO:0006488">
    <property type="term" value="P:dolichol-linked oligosaccharide biosynthetic process"/>
    <property type="evidence" value="ECO:0007669"/>
    <property type="project" value="InterPro"/>
</dbReference>
<dbReference type="PANTHER" id="PTHR12867:SF6">
    <property type="entry name" value="N-ACETYLGLUCOSAMINYLDIPHOSPHODOLICHOL N-ACETYLGLUCOSAMINYLTRANSFERASE"/>
    <property type="match status" value="1"/>
</dbReference>
<dbReference type="Gene3D" id="3.40.50.2000">
    <property type="entry name" value="Glycogen Phosphorylase B"/>
    <property type="match status" value="1"/>
</dbReference>
<dbReference type="PANTHER" id="PTHR12867">
    <property type="entry name" value="GLYCOSYL TRANSFERASE-RELATED"/>
    <property type="match status" value="1"/>
</dbReference>
<dbReference type="VEuPathDB" id="VectorBase:SCAU011750"/>
<organism evidence="9 10">
    <name type="scientific">Stomoxys calcitrans</name>
    <name type="common">Stable fly</name>
    <name type="synonym">Conops calcitrans</name>
    <dbReference type="NCBI Taxonomy" id="35570"/>
    <lineage>
        <taxon>Eukaryota</taxon>
        <taxon>Metazoa</taxon>
        <taxon>Ecdysozoa</taxon>
        <taxon>Arthropoda</taxon>
        <taxon>Hexapoda</taxon>
        <taxon>Insecta</taxon>
        <taxon>Pterygota</taxon>
        <taxon>Neoptera</taxon>
        <taxon>Endopterygota</taxon>
        <taxon>Diptera</taxon>
        <taxon>Brachycera</taxon>
        <taxon>Muscomorpha</taxon>
        <taxon>Muscoidea</taxon>
        <taxon>Muscidae</taxon>
        <taxon>Stomoxys</taxon>
    </lineage>
</organism>
<keyword evidence="10" id="KW-1185">Reference proteome</keyword>
<accession>A0A1I8PWF7</accession>